<evidence type="ECO:0000256" key="1">
    <source>
        <dbReference type="ARBA" id="ARBA00004123"/>
    </source>
</evidence>
<dbReference type="Gene3D" id="1.10.10.60">
    <property type="entry name" value="Homeodomain-like"/>
    <property type="match status" value="1"/>
</dbReference>
<feature type="domain" description="Homeobox" evidence="9">
    <location>
        <begin position="217"/>
        <end position="277"/>
    </location>
</feature>
<dbReference type="PANTHER" id="PTHR46643:SF1">
    <property type="entry name" value="HOMEOBOX PROTEIN GOOSECOID-2"/>
    <property type="match status" value="1"/>
</dbReference>
<sequence length="442" mass="48003">MKISSLSSNFSIESLLSKPSSSPVVSATAPPLPVPMFPFPVWPAMFMADQLPPQFFAKLKPQSSSSSSTSTTSSSQQQQGTSAKDDVSKSGQNSTTAAQKMASDMQKQALAMAEAAAAAAAAADGLVQQMPSNCSAFSSPKTTTASVPSRHYGQATALASSAPLLMPSTCSSVGGGTVFNASGASVDSNPSTTPSTPSTAFNFAIQHHQLGALSGGKRKRRHRTIFTEEQLIMLEESFRVTQYPDVSVRERLAEKCNLREERVEVWFKNRRAKLRKRNREVQQQQPGSEPWQQLTTNQNCPSSRPSSDESPKNDGNSDEDDESGDEAASIKSPDTSPIVVPTKRTKLDKVDHRERPIDQYEMSDKMPNSKQHRIVDNQQKHVPPMQLSPMALPLPTPAFFDFAKCFGTQQGLNNAVVAGPMLMPHHLAQLMALQHQSMISRQ</sequence>
<dbReference type="GO" id="GO:0000981">
    <property type="term" value="F:DNA-binding transcription factor activity, RNA polymerase II-specific"/>
    <property type="evidence" value="ECO:0007669"/>
    <property type="project" value="InterPro"/>
</dbReference>
<evidence type="ECO:0000256" key="2">
    <source>
        <dbReference type="ARBA" id="ARBA00006503"/>
    </source>
</evidence>
<dbReference type="AlphaFoldDB" id="A0A914I3N4"/>
<dbReference type="InterPro" id="IPR009057">
    <property type="entry name" value="Homeodomain-like_sf"/>
</dbReference>
<accession>A0A914I3N4</accession>
<feature type="compositionally biased region" description="Polar residues" evidence="8">
    <location>
        <begin position="294"/>
        <end position="305"/>
    </location>
</feature>
<evidence type="ECO:0000259" key="9">
    <source>
        <dbReference type="PROSITE" id="PS50071"/>
    </source>
</evidence>
<keyword evidence="10" id="KW-1185">Reference proteome</keyword>
<feature type="region of interest" description="Disordered" evidence="8">
    <location>
        <begin position="274"/>
        <end position="346"/>
    </location>
</feature>
<dbReference type="GO" id="GO:0000978">
    <property type="term" value="F:RNA polymerase II cis-regulatory region sequence-specific DNA binding"/>
    <property type="evidence" value="ECO:0007669"/>
    <property type="project" value="TreeGrafter"/>
</dbReference>
<dbReference type="PANTHER" id="PTHR46643">
    <property type="entry name" value="HOMEOBOX PROTEIN GOOSECOID-RELATED"/>
    <property type="match status" value="1"/>
</dbReference>
<dbReference type="Pfam" id="PF00046">
    <property type="entry name" value="Homeodomain"/>
    <property type="match status" value="1"/>
</dbReference>
<comment type="subcellular location">
    <subcellularLocation>
        <location evidence="1 6 7">Nucleus</location>
    </subcellularLocation>
</comment>
<evidence type="ECO:0000256" key="7">
    <source>
        <dbReference type="RuleBase" id="RU000682"/>
    </source>
</evidence>
<comment type="similarity">
    <text evidence="2">Belongs to the paired homeobox family. Bicoid subfamily.</text>
</comment>
<keyword evidence="3 6" id="KW-0238">DNA-binding</keyword>
<proteinExistence type="inferred from homology"/>
<feature type="compositionally biased region" description="Polar residues" evidence="8">
    <location>
        <begin position="89"/>
        <end position="98"/>
    </location>
</feature>
<evidence type="ECO:0000256" key="3">
    <source>
        <dbReference type="ARBA" id="ARBA00023125"/>
    </source>
</evidence>
<protein>
    <submittedName>
        <fullName evidence="11">Homeobox domain-containing protein</fullName>
    </submittedName>
</protein>
<dbReference type="Proteomes" id="UP000887572">
    <property type="component" value="Unplaced"/>
</dbReference>
<evidence type="ECO:0000313" key="10">
    <source>
        <dbReference type="Proteomes" id="UP000887572"/>
    </source>
</evidence>
<dbReference type="WBParaSite" id="Gr19_v10_g6582.t1">
    <property type="protein sequence ID" value="Gr19_v10_g6582.t1"/>
    <property type="gene ID" value="Gr19_v10_g6582"/>
</dbReference>
<dbReference type="PROSITE" id="PS50071">
    <property type="entry name" value="HOMEOBOX_2"/>
    <property type="match status" value="1"/>
</dbReference>
<feature type="compositionally biased region" description="Acidic residues" evidence="8">
    <location>
        <begin position="316"/>
        <end position="325"/>
    </location>
</feature>
<evidence type="ECO:0000313" key="11">
    <source>
        <dbReference type="WBParaSite" id="Gr19_v10_g6582.t1"/>
    </source>
</evidence>
<dbReference type="InterPro" id="IPR017970">
    <property type="entry name" value="Homeobox_CS"/>
</dbReference>
<dbReference type="GO" id="GO:0005634">
    <property type="term" value="C:nucleus"/>
    <property type="evidence" value="ECO:0007669"/>
    <property type="project" value="UniProtKB-SubCell"/>
</dbReference>
<feature type="DNA-binding region" description="Homeobox" evidence="6">
    <location>
        <begin position="219"/>
        <end position="278"/>
    </location>
</feature>
<dbReference type="PROSITE" id="PS00027">
    <property type="entry name" value="HOMEOBOX_1"/>
    <property type="match status" value="1"/>
</dbReference>
<dbReference type="InterPro" id="IPR001356">
    <property type="entry name" value="HD"/>
</dbReference>
<dbReference type="CDD" id="cd00086">
    <property type="entry name" value="homeodomain"/>
    <property type="match status" value="1"/>
</dbReference>
<keyword evidence="5 6" id="KW-0539">Nucleus</keyword>
<evidence type="ECO:0000256" key="4">
    <source>
        <dbReference type="ARBA" id="ARBA00023155"/>
    </source>
</evidence>
<evidence type="ECO:0000256" key="8">
    <source>
        <dbReference type="SAM" id="MobiDB-lite"/>
    </source>
</evidence>
<evidence type="ECO:0000256" key="5">
    <source>
        <dbReference type="ARBA" id="ARBA00023242"/>
    </source>
</evidence>
<keyword evidence="4 6" id="KW-0371">Homeobox</keyword>
<name>A0A914I3N4_GLORO</name>
<reference evidence="11" key="1">
    <citation type="submission" date="2022-11" db="UniProtKB">
        <authorList>
            <consortium name="WormBaseParasite"/>
        </authorList>
    </citation>
    <scope>IDENTIFICATION</scope>
</reference>
<feature type="compositionally biased region" description="Low complexity" evidence="8">
    <location>
        <begin position="62"/>
        <end position="82"/>
    </location>
</feature>
<organism evidence="10 11">
    <name type="scientific">Globodera rostochiensis</name>
    <name type="common">Golden nematode worm</name>
    <name type="synonym">Heterodera rostochiensis</name>
    <dbReference type="NCBI Taxonomy" id="31243"/>
    <lineage>
        <taxon>Eukaryota</taxon>
        <taxon>Metazoa</taxon>
        <taxon>Ecdysozoa</taxon>
        <taxon>Nematoda</taxon>
        <taxon>Chromadorea</taxon>
        <taxon>Rhabditida</taxon>
        <taxon>Tylenchina</taxon>
        <taxon>Tylenchomorpha</taxon>
        <taxon>Tylenchoidea</taxon>
        <taxon>Heteroderidae</taxon>
        <taxon>Heteroderinae</taxon>
        <taxon>Globodera</taxon>
    </lineage>
</organism>
<dbReference type="InterPro" id="IPR051440">
    <property type="entry name" value="Goosecoid-like_HB"/>
</dbReference>
<dbReference type="SMART" id="SM00389">
    <property type="entry name" value="HOX"/>
    <property type="match status" value="1"/>
</dbReference>
<feature type="compositionally biased region" description="Low complexity" evidence="8">
    <location>
        <begin position="282"/>
        <end position="293"/>
    </location>
</feature>
<evidence type="ECO:0000256" key="6">
    <source>
        <dbReference type="PROSITE-ProRule" id="PRU00108"/>
    </source>
</evidence>
<feature type="region of interest" description="Disordered" evidence="8">
    <location>
        <begin position="58"/>
        <end position="101"/>
    </location>
</feature>
<dbReference type="SUPFAM" id="SSF46689">
    <property type="entry name" value="Homeodomain-like"/>
    <property type="match status" value="1"/>
</dbReference>